<feature type="domain" description="Cell envelope-related transcriptional attenuator" evidence="3">
    <location>
        <begin position="129"/>
        <end position="292"/>
    </location>
</feature>
<dbReference type="Pfam" id="PF03816">
    <property type="entry name" value="LytR_cpsA_psr"/>
    <property type="match status" value="1"/>
</dbReference>
<dbReference type="Proteomes" id="UP000280726">
    <property type="component" value="Unassembled WGS sequence"/>
</dbReference>
<name>A0A3N4ZJ50_9MICO</name>
<dbReference type="OrthoDB" id="9782542at2"/>
<feature type="compositionally biased region" description="Low complexity" evidence="2">
    <location>
        <begin position="379"/>
        <end position="423"/>
    </location>
</feature>
<keyword evidence="5" id="KW-1185">Reference proteome</keyword>
<organism evidence="4 5">
    <name type="scientific">Georgenia muralis</name>
    <dbReference type="NCBI Taxonomy" id="154117"/>
    <lineage>
        <taxon>Bacteria</taxon>
        <taxon>Bacillati</taxon>
        <taxon>Actinomycetota</taxon>
        <taxon>Actinomycetes</taxon>
        <taxon>Micrococcales</taxon>
        <taxon>Bogoriellaceae</taxon>
        <taxon>Georgenia</taxon>
    </lineage>
</organism>
<sequence length="431" mass="44301">MPRHAMRPPQRPSAGADGGADGGAPVAPRHAVSLDPHRRLRRLGAGALGVALFAGSGAAMAYSDIQGNIAQHDITDLLGEDRPSATAEAAPVDQRAGEDINLLVMGSDVREGDSDVDGAGAAGVVAGMRSDTTMIAHVSADRSRVDVVSIPRDTLVDIPSCTLPDGTTTSEQSDVMFNSAFQTGGQTGDVGAAAACTIRTVEKLTGIFIDDFVVVDFAGFTRMVDALGGVPMYIDEDIDDAEAGLRLAQGCQILDGTTALGYARARKSLDDGSDISRIGRQQELVAAIAREALGKNLLTDLPALYQFLDAATSTLTTGRYIGGLTTMAGLASSLRGLEAGGIAFATMPFEWAGPRVRPTVEAEELWDAIAADEPIQATLTGTGETPTEEPTATATATPGATTAPGQEPTSSVAPTSAPTAEPTPTIPVCTK</sequence>
<dbReference type="Gene3D" id="3.40.630.190">
    <property type="entry name" value="LCP protein"/>
    <property type="match status" value="1"/>
</dbReference>
<dbReference type="NCBIfam" id="TIGR00350">
    <property type="entry name" value="lytR_cpsA_psr"/>
    <property type="match status" value="1"/>
</dbReference>
<evidence type="ECO:0000313" key="4">
    <source>
        <dbReference type="EMBL" id="RPF25918.1"/>
    </source>
</evidence>
<accession>A0A3N4ZJ50</accession>
<reference evidence="4 5" key="1">
    <citation type="submission" date="2018-11" db="EMBL/GenBank/DDBJ databases">
        <title>Sequencing the genomes of 1000 actinobacteria strains.</title>
        <authorList>
            <person name="Klenk H.-P."/>
        </authorList>
    </citation>
    <scope>NUCLEOTIDE SEQUENCE [LARGE SCALE GENOMIC DNA]</scope>
    <source>
        <strain evidence="4 5">DSM 14418</strain>
    </source>
</reference>
<protein>
    <submittedName>
        <fullName evidence="4">LytR family transcriptional attenuator</fullName>
    </submittedName>
</protein>
<dbReference type="PANTHER" id="PTHR33392">
    <property type="entry name" value="POLYISOPRENYL-TEICHOIC ACID--PEPTIDOGLYCAN TEICHOIC ACID TRANSFERASE TAGU"/>
    <property type="match status" value="1"/>
</dbReference>
<dbReference type="InterPro" id="IPR004474">
    <property type="entry name" value="LytR_CpsA_psr"/>
</dbReference>
<comment type="similarity">
    <text evidence="1">Belongs to the LytR/CpsA/Psr (LCP) family.</text>
</comment>
<feature type="region of interest" description="Disordered" evidence="2">
    <location>
        <begin position="379"/>
        <end position="431"/>
    </location>
</feature>
<feature type="region of interest" description="Disordered" evidence="2">
    <location>
        <begin position="1"/>
        <end position="30"/>
    </location>
</feature>
<evidence type="ECO:0000256" key="1">
    <source>
        <dbReference type="ARBA" id="ARBA00006068"/>
    </source>
</evidence>
<dbReference type="AlphaFoldDB" id="A0A3N4ZJ50"/>
<dbReference type="InterPro" id="IPR050922">
    <property type="entry name" value="LytR/CpsA/Psr_CW_biosynth"/>
</dbReference>
<dbReference type="RefSeq" id="WP_123914049.1">
    <property type="nucleotide sequence ID" value="NZ_RKRA01000001.1"/>
</dbReference>
<gene>
    <name evidence="4" type="ORF">EDD32_0332</name>
</gene>
<dbReference type="PANTHER" id="PTHR33392:SF6">
    <property type="entry name" value="POLYISOPRENYL-TEICHOIC ACID--PEPTIDOGLYCAN TEICHOIC ACID TRANSFERASE TAGU"/>
    <property type="match status" value="1"/>
</dbReference>
<comment type="caution">
    <text evidence="4">The sequence shown here is derived from an EMBL/GenBank/DDBJ whole genome shotgun (WGS) entry which is preliminary data.</text>
</comment>
<proteinExistence type="inferred from homology"/>
<evidence type="ECO:0000259" key="3">
    <source>
        <dbReference type="Pfam" id="PF03816"/>
    </source>
</evidence>
<evidence type="ECO:0000256" key="2">
    <source>
        <dbReference type="SAM" id="MobiDB-lite"/>
    </source>
</evidence>
<evidence type="ECO:0000313" key="5">
    <source>
        <dbReference type="Proteomes" id="UP000280726"/>
    </source>
</evidence>
<dbReference type="EMBL" id="RKRA01000001">
    <property type="protein sequence ID" value="RPF25918.1"/>
    <property type="molecule type" value="Genomic_DNA"/>
</dbReference>